<evidence type="ECO:0000259" key="2">
    <source>
        <dbReference type="Pfam" id="PF19572"/>
    </source>
</evidence>
<dbReference type="Gene3D" id="2.40.160.60">
    <property type="entry name" value="Outer membrane protein transport protein (OMPP1/FadL/TodX)"/>
    <property type="match status" value="1"/>
</dbReference>
<organism evidence="3 4">
    <name type="scientific">Hyunsoonleella rubra</name>
    <dbReference type="NCBI Taxonomy" id="1737062"/>
    <lineage>
        <taxon>Bacteria</taxon>
        <taxon>Pseudomonadati</taxon>
        <taxon>Bacteroidota</taxon>
        <taxon>Flavobacteriia</taxon>
        <taxon>Flavobacteriales</taxon>
        <taxon>Flavobacteriaceae</taxon>
    </lineage>
</organism>
<dbReference type="InterPro" id="IPR045741">
    <property type="entry name" value="PorV"/>
</dbReference>
<evidence type="ECO:0000313" key="3">
    <source>
        <dbReference type="EMBL" id="MFD2726717.1"/>
    </source>
</evidence>
<dbReference type="NCBIfam" id="NF033710">
    <property type="entry name" value="T9SS_OM_PorV"/>
    <property type="match status" value="1"/>
</dbReference>
<keyword evidence="1" id="KW-0732">Signal</keyword>
<dbReference type="RefSeq" id="WP_380291925.1">
    <property type="nucleotide sequence ID" value="NZ_JBHULY010000025.1"/>
</dbReference>
<dbReference type="Proteomes" id="UP001597476">
    <property type="component" value="Unassembled WGS sequence"/>
</dbReference>
<name>A0ABW5TBR1_9FLAO</name>
<accession>A0ABW5TBR1</accession>
<evidence type="ECO:0000313" key="4">
    <source>
        <dbReference type="Proteomes" id="UP001597476"/>
    </source>
</evidence>
<dbReference type="EMBL" id="JBHULY010000025">
    <property type="protein sequence ID" value="MFD2726717.1"/>
    <property type="molecule type" value="Genomic_DNA"/>
</dbReference>
<sequence>MKNPIIVLILSFLALNLTAQNTTVIVPNENDSRVITTGMPFTLIVPDARSAGMGDMGVATSVDAYSQQWNSAKYAFSENDQGFSISYTPYLSKLVNDIGLAYITYYNRLDERSAIGASFKYFGLGEIEFRNSEFEEPNIQKPNELQADISYALKLSDQFAMSVAMRYLRSDLRLNVQNVDASAANTFGVDISGFYQTEEQAYNDFNGRWRLGFAIQNLGPKFKYDDGGADNFQPTNLRLGGGFDFIFDDYNKLSITAEVAKLLVPTPPILGTELVFTDNNNNGMYDEPADPGDPQPGEDVLVSETENVIYEGKSQDVNFLSGIFQSFGDAPGGFSEELQEFTWALGAEYLYQDSFAFRAGYFNEAEEKGARQFMAVGAGFKLNILNIDFSYLFSTSKVQSPLEGTLRFSLTFNFGDGTYYEY</sequence>
<dbReference type="Pfam" id="PF19572">
    <property type="entry name" value="PorV"/>
    <property type="match status" value="1"/>
</dbReference>
<feature type="signal peptide" evidence="1">
    <location>
        <begin position="1"/>
        <end position="19"/>
    </location>
</feature>
<comment type="caution">
    <text evidence="3">The sequence shown here is derived from an EMBL/GenBank/DDBJ whole genome shotgun (WGS) entry which is preliminary data.</text>
</comment>
<feature type="domain" description="Type IX secretion system protein PorV" evidence="2">
    <location>
        <begin position="29"/>
        <end position="268"/>
    </location>
</feature>
<dbReference type="InterPro" id="IPR047799">
    <property type="entry name" value="T9SS_OM_PorV"/>
</dbReference>
<keyword evidence="4" id="KW-1185">Reference proteome</keyword>
<feature type="chain" id="PRO_5046912925" evidence="1">
    <location>
        <begin position="20"/>
        <end position="422"/>
    </location>
</feature>
<dbReference type="NCBIfam" id="NF033709">
    <property type="entry name" value="PorV_fam"/>
    <property type="match status" value="1"/>
</dbReference>
<evidence type="ECO:0000256" key="1">
    <source>
        <dbReference type="SAM" id="SignalP"/>
    </source>
</evidence>
<proteinExistence type="predicted"/>
<protein>
    <submittedName>
        <fullName evidence="3">Type IX secretion system outer membrane channel protein PorV</fullName>
    </submittedName>
</protein>
<reference evidence="4" key="1">
    <citation type="journal article" date="2019" name="Int. J. Syst. Evol. Microbiol.">
        <title>The Global Catalogue of Microorganisms (GCM) 10K type strain sequencing project: providing services to taxonomists for standard genome sequencing and annotation.</title>
        <authorList>
            <consortium name="The Broad Institute Genomics Platform"/>
            <consortium name="The Broad Institute Genome Sequencing Center for Infectious Disease"/>
            <person name="Wu L."/>
            <person name="Ma J."/>
        </authorList>
    </citation>
    <scope>NUCLEOTIDE SEQUENCE [LARGE SCALE GENOMIC DNA]</scope>
    <source>
        <strain evidence="4">KCTC 42398</strain>
    </source>
</reference>
<gene>
    <name evidence="3" type="primary">porV</name>
    <name evidence="3" type="ORF">ACFSR8_10885</name>
</gene>